<proteinExistence type="predicted"/>
<comment type="caution">
    <text evidence="1">The sequence shown here is derived from an EMBL/GenBank/DDBJ whole genome shotgun (WGS) entry which is preliminary data.</text>
</comment>
<accession>A0A8S3FRJ7</accession>
<dbReference type="EMBL" id="CAJOBI010270789">
    <property type="protein sequence ID" value="CAF5136946.1"/>
    <property type="molecule type" value="Genomic_DNA"/>
</dbReference>
<name>A0A8S3FRJ7_9BILA</name>
<sequence length="26" mass="2938">MSKTSYFTKIDGKKVTSPENVVKRHG</sequence>
<gene>
    <name evidence="1" type="ORF">SMN809_LOCUS63228</name>
</gene>
<organism evidence="1 2">
    <name type="scientific">Rotaria magnacalcarata</name>
    <dbReference type="NCBI Taxonomy" id="392030"/>
    <lineage>
        <taxon>Eukaryota</taxon>
        <taxon>Metazoa</taxon>
        <taxon>Spiralia</taxon>
        <taxon>Gnathifera</taxon>
        <taxon>Rotifera</taxon>
        <taxon>Eurotatoria</taxon>
        <taxon>Bdelloidea</taxon>
        <taxon>Philodinida</taxon>
        <taxon>Philodinidae</taxon>
        <taxon>Rotaria</taxon>
    </lineage>
</organism>
<dbReference type="Proteomes" id="UP000676336">
    <property type="component" value="Unassembled WGS sequence"/>
</dbReference>
<evidence type="ECO:0000313" key="2">
    <source>
        <dbReference type="Proteomes" id="UP000676336"/>
    </source>
</evidence>
<protein>
    <submittedName>
        <fullName evidence="1">Uncharacterized protein</fullName>
    </submittedName>
</protein>
<evidence type="ECO:0000313" key="1">
    <source>
        <dbReference type="EMBL" id="CAF5136946.1"/>
    </source>
</evidence>
<dbReference type="AlphaFoldDB" id="A0A8S3FRJ7"/>
<feature type="non-terminal residue" evidence="1">
    <location>
        <position position="26"/>
    </location>
</feature>
<reference evidence="1" key="1">
    <citation type="submission" date="2021-02" db="EMBL/GenBank/DDBJ databases">
        <authorList>
            <person name="Nowell W R."/>
        </authorList>
    </citation>
    <scope>NUCLEOTIDE SEQUENCE</scope>
</reference>